<accession>A0ABT9RJG7</accession>
<keyword evidence="2" id="KW-1185">Reference proteome</keyword>
<dbReference type="RefSeq" id="WP_306873346.1">
    <property type="nucleotide sequence ID" value="NZ_JAUSRB010000002.1"/>
</dbReference>
<reference evidence="1 2" key="1">
    <citation type="submission" date="2023-07" db="EMBL/GenBank/DDBJ databases">
        <title>Sequencing the genomes of 1000 actinobacteria strains.</title>
        <authorList>
            <person name="Klenk H.-P."/>
        </authorList>
    </citation>
    <scope>NUCLEOTIDE SEQUENCE [LARGE SCALE GENOMIC DNA]</scope>
    <source>
        <strain evidence="1 2">DSM 44109</strain>
    </source>
</reference>
<name>A0ABT9RJG7_9ACTN</name>
<sequence length="80" mass="8325">MINLLVGVRRVSSAAPAVPDLPGISRSPVEDGRVHLLTTDSDLLVTEPAGAGTAFADLEVRPASLEEAFITITSKEGARV</sequence>
<dbReference type="Proteomes" id="UP001230426">
    <property type="component" value="Unassembled WGS sequence"/>
</dbReference>
<protein>
    <recommendedName>
        <fullName evidence="3">ABC transporter ATP-binding protein</fullName>
    </recommendedName>
</protein>
<evidence type="ECO:0008006" key="3">
    <source>
        <dbReference type="Google" id="ProtNLM"/>
    </source>
</evidence>
<organism evidence="1 2">
    <name type="scientific">Streptosporangium brasiliense</name>
    <dbReference type="NCBI Taxonomy" id="47480"/>
    <lineage>
        <taxon>Bacteria</taxon>
        <taxon>Bacillati</taxon>
        <taxon>Actinomycetota</taxon>
        <taxon>Actinomycetes</taxon>
        <taxon>Streptosporangiales</taxon>
        <taxon>Streptosporangiaceae</taxon>
        <taxon>Streptosporangium</taxon>
    </lineage>
</organism>
<gene>
    <name evidence="1" type="ORF">J2S55_008695</name>
</gene>
<proteinExistence type="predicted"/>
<evidence type="ECO:0000313" key="1">
    <source>
        <dbReference type="EMBL" id="MDP9869429.1"/>
    </source>
</evidence>
<evidence type="ECO:0000313" key="2">
    <source>
        <dbReference type="Proteomes" id="UP001230426"/>
    </source>
</evidence>
<comment type="caution">
    <text evidence="1">The sequence shown here is derived from an EMBL/GenBank/DDBJ whole genome shotgun (WGS) entry which is preliminary data.</text>
</comment>
<dbReference type="EMBL" id="JAUSRB010000002">
    <property type="protein sequence ID" value="MDP9869429.1"/>
    <property type="molecule type" value="Genomic_DNA"/>
</dbReference>